<sequence length="436" mass="51555">MFKKLQEFQFLSRYKLFNFSLRLRHKTTTDCVEKDKSTKVASDVVKFLQNSDEYRDVTDKLPKSLLRKYRSPESMYLINRKTAKDIVNTVKEHLNDSPIIEVNPGLGLITERLLHCQKNHIYLYESLSYFSQHLHALQRQYPNQITLKIADFFKMWKLAFQDKMDNGSRVRELLGNLYTHDNEGVVKIIGSMPGLSFIKHLIFNIVFHNTTNQFGRPDLFITLPVHQYEFLTDSEVQLSKHISVPSLFQLLFNYKVLKSVPKVHFLPWIHQPPSSKGRMMDEYNLYLVNITQKEQLPCPSKYLPLLWYFFKPHVFSKSTRVIPMLEQWIPGCGVWLITGQDPPDTNRQLSPGKDDAELPHMTIFTEFRDLTLYQKLTVFKRFISWPEFEQCQFRVTMENNLPRYVTELEKDDKDTTITHIDEDIEHSDIENDEFDK</sequence>
<accession>A0ACC1CQ02</accession>
<evidence type="ECO:0000313" key="1">
    <source>
        <dbReference type="EMBL" id="KAJ0173608.1"/>
    </source>
</evidence>
<reference evidence="1 2" key="1">
    <citation type="journal article" date="2021" name="Front. Genet.">
        <title>Chromosome-Level Genome Assembly Reveals Significant Gene Expansion in the Toll and IMD Signaling Pathways of Dendrolimus kikuchii.</title>
        <authorList>
            <person name="Zhou J."/>
            <person name="Wu P."/>
            <person name="Xiong Z."/>
            <person name="Liu N."/>
            <person name="Zhao N."/>
            <person name="Ji M."/>
            <person name="Qiu Y."/>
            <person name="Yang B."/>
        </authorList>
    </citation>
    <scope>NUCLEOTIDE SEQUENCE [LARGE SCALE GENOMIC DNA]</scope>
    <source>
        <strain evidence="1">Ann1</strain>
    </source>
</reference>
<dbReference type="Proteomes" id="UP000824533">
    <property type="component" value="Linkage Group LG19"/>
</dbReference>
<protein>
    <submittedName>
        <fullName evidence="1">Uncharacterized protein</fullName>
    </submittedName>
</protein>
<comment type="caution">
    <text evidence="1">The sequence shown here is derived from an EMBL/GenBank/DDBJ whole genome shotgun (WGS) entry which is preliminary data.</text>
</comment>
<proteinExistence type="predicted"/>
<name>A0ACC1CQ02_9NEOP</name>
<dbReference type="EMBL" id="CM034405">
    <property type="protein sequence ID" value="KAJ0173608.1"/>
    <property type="molecule type" value="Genomic_DNA"/>
</dbReference>
<keyword evidence="2" id="KW-1185">Reference proteome</keyword>
<evidence type="ECO:0000313" key="2">
    <source>
        <dbReference type="Proteomes" id="UP000824533"/>
    </source>
</evidence>
<gene>
    <name evidence="1" type="ORF">K1T71_010757</name>
</gene>
<organism evidence="1 2">
    <name type="scientific">Dendrolimus kikuchii</name>
    <dbReference type="NCBI Taxonomy" id="765133"/>
    <lineage>
        <taxon>Eukaryota</taxon>
        <taxon>Metazoa</taxon>
        <taxon>Ecdysozoa</taxon>
        <taxon>Arthropoda</taxon>
        <taxon>Hexapoda</taxon>
        <taxon>Insecta</taxon>
        <taxon>Pterygota</taxon>
        <taxon>Neoptera</taxon>
        <taxon>Endopterygota</taxon>
        <taxon>Lepidoptera</taxon>
        <taxon>Glossata</taxon>
        <taxon>Ditrysia</taxon>
        <taxon>Bombycoidea</taxon>
        <taxon>Lasiocampidae</taxon>
        <taxon>Dendrolimus</taxon>
    </lineage>
</organism>